<organism evidence="1 2">
    <name type="scientific">Lachnobacterium bovis</name>
    <dbReference type="NCBI Taxonomy" id="140626"/>
    <lineage>
        <taxon>Bacteria</taxon>
        <taxon>Bacillati</taxon>
        <taxon>Bacillota</taxon>
        <taxon>Clostridia</taxon>
        <taxon>Lachnospirales</taxon>
        <taxon>Lachnospiraceae</taxon>
        <taxon>Lachnobacterium</taxon>
    </lineage>
</organism>
<dbReference type="RefSeq" id="WP_242941497.1">
    <property type="nucleotide sequence ID" value="NZ_FOGW01000024.1"/>
</dbReference>
<proteinExistence type="predicted"/>
<sequence length="196" mass="23305">MKNIRFYEAEKYNSDDYEKIEDMIYKTIDKKSYGEYLSLEGCSDTELVSKLLKTDEWVQGTGDLFTEYLILTYDGKRYYREIDNVGTDDDIVFTDIHDPSEQNIIYVTSIIYEPEPELEENEPSESFISQYPLEDILDEFFVYCEDMYEKENESDKNHSYVEFASEKIDDIKKLLSIIGKHVYNKQEGEYVYLKIE</sequence>
<dbReference type="EMBL" id="FOGW01000024">
    <property type="protein sequence ID" value="SES05225.1"/>
    <property type="molecule type" value="Genomic_DNA"/>
</dbReference>
<dbReference type="Proteomes" id="UP000182471">
    <property type="component" value="Unassembled WGS sequence"/>
</dbReference>
<evidence type="ECO:0000313" key="2">
    <source>
        <dbReference type="Proteomes" id="UP000182471"/>
    </source>
</evidence>
<accession>A0A1H9U6Y4</accession>
<reference evidence="2" key="1">
    <citation type="submission" date="2016-10" db="EMBL/GenBank/DDBJ databases">
        <authorList>
            <person name="Varghese N."/>
            <person name="Submissions S."/>
        </authorList>
    </citation>
    <scope>NUCLEOTIDE SEQUENCE [LARGE SCALE GENOMIC DNA]</scope>
    <source>
        <strain evidence="2">S1b</strain>
    </source>
</reference>
<keyword evidence="2" id="KW-1185">Reference proteome</keyword>
<dbReference type="AlphaFoldDB" id="A0A1H9U6Y4"/>
<name>A0A1H9U6Y4_9FIRM</name>
<protein>
    <submittedName>
        <fullName evidence="1">Uncharacterized protein</fullName>
    </submittedName>
</protein>
<evidence type="ECO:0000313" key="1">
    <source>
        <dbReference type="EMBL" id="SES05225.1"/>
    </source>
</evidence>
<gene>
    <name evidence="1" type="ORF">SAMN02910429_01966</name>
</gene>